<gene>
    <name evidence="2" type="ORF">B296_00015047</name>
</gene>
<protein>
    <submittedName>
        <fullName evidence="2">Uncharacterized protein</fullName>
    </submittedName>
</protein>
<dbReference type="Proteomes" id="UP000287651">
    <property type="component" value="Unassembled WGS sequence"/>
</dbReference>
<keyword evidence="1" id="KW-0812">Transmembrane</keyword>
<evidence type="ECO:0000313" key="3">
    <source>
        <dbReference type="Proteomes" id="UP000287651"/>
    </source>
</evidence>
<evidence type="ECO:0000256" key="1">
    <source>
        <dbReference type="SAM" id="Phobius"/>
    </source>
</evidence>
<dbReference type="AlphaFoldDB" id="A0A426Y035"/>
<reference evidence="2 3" key="1">
    <citation type="journal article" date="2014" name="Agronomy (Basel)">
        <title>A Draft Genome Sequence for Ensete ventricosum, the Drought-Tolerant Tree Against Hunger.</title>
        <authorList>
            <person name="Harrison J."/>
            <person name="Moore K.A."/>
            <person name="Paszkiewicz K."/>
            <person name="Jones T."/>
            <person name="Grant M."/>
            <person name="Ambacheew D."/>
            <person name="Muzemil S."/>
            <person name="Studholme D.J."/>
        </authorList>
    </citation>
    <scope>NUCLEOTIDE SEQUENCE [LARGE SCALE GENOMIC DNA]</scope>
</reference>
<accession>A0A426Y035</accession>
<name>A0A426Y035_ENSVE</name>
<comment type="caution">
    <text evidence="2">The sequence shown here is derived from an EMBL/GenBank/DDBJ whole genome shotgun (WGS) entry which is preliminary data.</text>
</comment>
<dbReference type="EMBL" id="AMZH03016048">
    <property type="protein sequence ID" value="RRT45096.1"/>
    <property type="molecule type" value="Genomic_DNA"/>
</dbReference>
<sequence>MVTNTMSDPPMHSAWCKLTYMVLCCMVPFCTFPGGSIWHHLVQSQAMQLRSIASYELGYHVNARALCRLRGATSVPGFYIGVDVVGNHCHWGGVRIRPIIPPPP</sequence>
<proteinExistence type="predicted"/>
<evidence type="ECO:0000313" key="2">
    <source>
        <dbReference type="EMBL" id="RRT45096.1"/>
    </source>
</evidence>
<feature type="transmembrane region" description="Helical" evidence="1">
    <location>
        <begin position="20"/>
        <end position="41"/>
    </location>
</feature>
<organism evidence="2 3">
    <name type="scientific">Ensete ventricosum</name>
    <name type="common">Abyssinian banana</name>
    <name type="synonym">Musa ensete</name>
    <dbReference type="NCBI Taxonomy" id="4639"/>
    <lineage>
        <taxon>Eukaryota</taxon>
        <taxon>Viridiplantae</taxon>
        <taxon>Streptophyta</taxon>
        <taxon>Embryophyta</taxon>
        <taxon>Tracheophyta</taxon>
        <taxon>Spermatophyta</taxon>
        <taxon>Magnoliopsida</taxon>
        <taxon>Liliopsida</taxon>
        <taxon>Zingiberales</taxon>
        <taxon>Musaceae</taxon>
        <taxon>Ensete</taxon>
    </lineage>
</organism>
<keyword evidence="1" id="KW-0472">Membrane</keyword>
<keyword evidence="1" id="KW-1133">Transmembrane helix</keyword>